<name>A0A9X3CJB2_9VIBR</name>
<evidence type="ECO:0000313" key="2">
    <source>
        <dbReference type="EMBL" id="MCW8336569.1"/>
    </source>
</evidence>
<proteinExistence type="predicted"/>
<dbReference type="EMBL" id="JAKRRX010000284">
    <property type="protein sequence ID" value="MCW8336569.1"/>
    <property type="molecule type" value="Genomic_DNA"/>
</dbReference>
<gene>
    <name evidence="2" type="ORF">MD483_22440</name>
</gene>
<sequence length="206" mass="23572">MHFFLPDFPPYTTVDSNGDIVGIGIDKVLPILEAIEVNYTLEVGSNHGRALSELKLGRSDGMFMASQNDERDRYAVFSESVMTNRWVWVVRRQDAKGFQPSSPSFRATGSVTSLLNTNTHYWLMREGYNVAPPAGDIRKLVQKLNNKEVDAIMVAEVVLLSEIEEPDRYQIVLQEAKEFGIYVSKEYLEHHPNFMKNLNRAILQYR</sequence>
<protein>
    <submittedName>
        <fullName evidence="2">Transporter substrate-binding domain-containing protein</fullName>
    </submittedName>
</protein>
<dbReference type="Pfam" id="PF00497">
    <property type="entry name" value="SBP_bac_3"/>
    <property type="match status" value="1"/>
</dbReference>
<keyword evidence="3" id="KW-1185">Reference proteome</keyword>
<organism evidence="2 3">
    <name type="scientific">Vibrio paucivorans</name>
    <dbReference type="NCBI Taxonomy" id="2829489"/>
    <lineage>
        <taxon>Bacteria</taxon>
        <taxon>Pseudomonadati</taxon>
        <taxon>Pseudomonadota</taxon>
        <taxon>Gammaproteobacteria</taxon>
        <taxon>Vibrionales</taxon>
        <taxon>Vibrionaceae</taxon>
        <taxon>Vibrio</taxon>
    </lineage>
</organism>
<dbReference type="AlphaFoldDB" id="A0A9X3CJB2"/>
<dbReference type="RefSeq" id="WP_265689653.1">
    <property type="nucleotide sequence ID" value="NZ_JAKRRX010000284.1"/>
</dbReference>
<comment type="caution">
    <text evidence="2">The sequence shown here is derived from an EMBL/GenBank/DDBJ whole genome shotgun (WGS) entry which is preliminary data.</text>
</comment>
<dbReference type="SUPFAM" id="SSF53850">
    <property type="entry name" value="Periplasmic binding protein-like II"/>
    <property type="match status" value="1"/>
</dbReference>
<feature type="domain" description="Solute-binding protein family 3/N-terminal" evidence="1">
    <location>
        <begin position="6"/>
        <end position="201"/>
    </location>
</feature>
<dbReference type="Proteomes" id="UP001155586">
    <property type="component" value="Unassembled WGS sequence"/>
</dbReference>
<accession>A0A9X3CJB2</accession>
<dbReference type="Gene3D" id="3.40.190.10">
    <property type="entry name" value="Periplasmic binding protein-like II"/>
    <property type="match status" value="2"/>
</dbReference>
<evidence type="ECO:0000313" key="3">
    <source>
        <dbReference type="Proteomes" id="UP001155586"/>
    </source>
</evidence>
<reference evidence="2" key="1">
    <citation type="submission" date="2022-02" db="EMBL/GenBank/DDBJ databases">
        <title>Vibrio sp. nov., a new bacterium isolated from Bohai sea, China.</title>
        <authorList>
            <person name="Yuan Y."/>
        </authorList>
    </citation>
    <scope>NUCLEOTIDE SEQUENCE</scope>
    <source>
        <strain evidence="2">DBSS07</strain>
    </source>
</reference>
<dbReference type="InterPro" id="IPR001638">
    <property type="entry name" value="Solute-binding_3/MltF_N"/>
</dbReference>
<evidence type="ECO:0000259" key="1">
    <source>
        <dbReference type="Pfam" id="PF00497"/>
    </source>
</evidence>